<dbReference type="EMBL" id="JAAZNL010000046">
    <property type="protein sequence ID" value="NMB70282.1"/>
    <property type="molecule type" value="Genomic_DNA"/>
</dbReference>
<accession>A0A7X9HH64</accession>
<comment type="caution">
    <text evidence="1">The sequence shown here is derived from an EMBL/GenBank/DDBJ whole genome shotgun (WGS) entry which is preliminary data.</text>
</comment>
<sequence length="146" mass="16723">MTIGVLVIACGDGRLDDARNLLRYLLRFRQADYLTLPGAGICLEHTIKFESAADGKTHVITPDFALEQVHLYTTLHPTIQEVWVVAHHNCRATDALDLTNSQMTEGEVKRMLWPMYQKSIDSLEEAVRKQIKLFYQTLDNRIYEMG</sequence>
<dbReference type="AlphaFoldDB" id="A0A7X9HH64"/>
<protein>
    <submittedName>
        <fullName evidence="1">Uncharacterized protein</fullName>
    </submittedName>
</protein>
<evidence type="ECO:0000313" key="1">
    <source>
        <dbReference type="EMBL" id="NMB70282.1"/>
    </source>
</evidence>
<organism evidence="1 2">
    <name type="scientific">candidate division WWE3 bacterium</name>
    <dbReference type="NCBI Taxonomy" id="2053526"/>
    <lineage>
        <taxon>Bacteria</taxon>
        <taxon>Katanobacteria</taxon>
    </lineage>
</organism>
<dbReference type="Proteomes" id="UP000526033">
    <property type="component" value="Unassembled WGS sequence"/>
</dbReference>
<evidence type="ECO:0000313" key="2">
    <source>
        <dbReference type="Proteomes" id="UP000526033"/>
    </source>
</evidence>
<gene>
    <name evidence="1" type="ORF">GYA27_03725</name>
</gene>
<reference evidence="1 2" key="1">
    <citation type="journal article" date="2020" name="Biotechnol. Biofuels">
        <title>New insights from the biogas microbiome by comprehensive genome-resolved metagenomics of nearly 1600 species originating from multiple anaerobic digesters.</title>
        <authorList>
            <person name="Campanaro S."/>
            <person name="Treu L."/>
            <person name="Rodriguez-R L.M."/>
            <person name="Kovalovszki A."/>
            <person name="Ziels R.M."/>
            <person name="Maus I."/>
            <person name="Zhu X."/>
            <person name="Kougias P.G."/>
            <person name="Basile A."/>
            <person name="Luo G."/>
            <person name="Schluter A."/>
            <person name="Konstantinidis K.T."/>
            <person name="Angelidaki I."/>
        </authorList>
    </citation>
    <scope>NUCLEOTIDE SEQUENCE [LARGE SCALE GENOMIC DNA]</scope>
    <source>
        <strain evidence="1">AS27yjCOA_165</strain>
    </source>
</reference>
<proteinExistence type="predicted"/>
<name>A0A7X9HH64_UNCKA</name>